<comment type="similarity">
    <text evidence="1">Belongs to the ATP-dependent AMP-binding enzyme family.</text>
</comment>
<dbReference type="Pfam" id="PF13193">
    <property type="entry name" value="AMP-binding_C"/>
    <property type="match status" value="1"/>
</dbReference>
<gene>
    <name evidence="11" type="ORF">A9W98_16395</name>
</gene>
<dbReference type="EC" id="6.2.1.3" evidence="3"/>
<dbReference type="InterPro" id="IPR020845">
    <property type="entry name" value="AMP-binding_CS"/>
</dbReference>
<keyword evidence="2 11" id="KW-0436">Ligase</keyword>
<dbReference type="InterPro" id="IPR000873">
    <property type="entry name" value="AMP-dep_synth/lig_dom"/>
</dbReference>
<evidence type="ECO:0000313" key="12">
    <source>
        <dbReference type="Proteomes" id="UP000093757"/>
    </source>
</evidence>
<proteinExistence type="inferred from homology"/>
<evidence type="ECO:0000256" key="1">
    <source>
        <dbReference type="ARBA" id="ARBA00006432"/>
    </source>
</evidence>
<name>A0A1A6BIH5_MYCGO</name>
<dbReference type="Gene3D" id="3.30.300.30">
    <property type="match status" value="1"/>
</dbReference>
<reference evidence="11 12" key="1">
    <citation type="submission" date="2016-06" db="EMBL/GenBank/DDBJ databases">
        <authorList>
            <person name="Kjaerup R.B."/>
            <person name="Dalgaard T.S."/>
            <person name="Juul-Madsen H.R."/>
        </authorList>
    </citation>
    <scope>NUCLEOTIDE SEQUENCE [LARGE SCALE GENOMIC DNA]</scope>
    <source>
        <strain evidence="11 12">1245752.6</strain>
    </source>
</reference>
<protein>
    <recommendedName>
        <fullName evidence="5">Long-chain-fatty-acid--CoA ligase FadD13</fullName>
        <ecNumber evidence="3">6.2.1.3</ecNumber>
    </recommendedName>
    <alternativeName>
        <fullName evidence="6">Fatty acyl-CoA ligase</fullName>
    </alternativeName>
    <alternativeName>
        <fullName evidence="8">Fatty acyl-CoA synthetase</fullName>
    </alternativeName>
    <alternativeName>
        <fullName evidence="7">Very-long-chain fatty-acyl-CoA synthetase</fullName>
    </alternativeName>
</protein>
<dbReference type="EMBL" id="MAEM01000219">
    <property type="protein sequence ID" value="OBS02128.1"/>
    <property type="molecule type" value="Genomic_DNA"/>
</dbReference>
<evidence type="ECO:0000256" key="3">
    <source>
        <dbReference type="ARBA" id="ARBA00026121"/>
    </source>
</evidence>
<comment type="caution">
    <text evidence="11">The sequence shown here is derived from an EMBL/GenBank/DDBJ whole genome shotgun (WGS) entry which is preliminary data.</text>
</comment>
<dbReference type="InterPro" id="IPR042099">
    <property type="entry name" value="ANL_N_sf"/>
</dbReference>
<dbReference type="CDD" id="cd05936">
    <property type="entry name" value="FC-FACS_FadD_like"/>
    <property type="match status" value="1"/>
</dbReference>
<evidence type="ECO:0000259" key="9">
    <source>
        <dbReference type="Pfam" id="PF00501"/>
    </source>
</evidence>
<sequence>MEQIVNALSANLIASKDRHADRIALRCDDIELTYAELDAAASRVATLLERAGIGPGDRVGVMLPNTPAFAIAFYGILYRGAIAVPMNPLLKSREVAYYLSNSGAQALFGTPLFADEATAGAQETGARCWLVDDAGLAQLTEDLPAQDEPVARADDDVAVILHTSGTTGKPKGAMLTHGNLSRNADISVRTLIKTGPDDVVMGCLPLFHVFGLTCGLNGSILAGATLTLIPRFDPRRALEVIGRDAVTVFQGVPTMYSALLSLAGDVAPEAIASLRTCVSGGASLPVQVLSDFENAYGCAILEGYGLSETSPVASFNHPDRPRKAGSIGTPVHGVEMRVVDPHGAEVAQGEPGEIQIRGHNVMKGYWNMPDATAAAVSADGWFSTGDVGRVDEDGYFYIVDRTKDMIIRGGYNVYPREIEEVLYEHPAVAEAAVVGVPHPELGEDVGAAVALKNNASVDPDELREYVRARVAAYKYPRQIWLVDALPKGPTGKILKREISVPANEST</sequence>
<dbReference type="PANTHER" id="PTHR43201:SF5">
    <property type="entry name" value="MEDIUM-CHAIN ACYL-COA LIGASE ACSF2, MITOCHONDRIAL"/>
    <property type="match status" value="1"/>
</dbReference>
<dbReference type="PROSITE" id="PS00455">
    <property type="entry name" value="AMP_BINDING"/>
    <property type="match status" value="1"/>
</dbReference>
<comment type="catalytic activity">
    <reaction evidence="4">
        <text>a long-chain fatty acid + ATP + CoA = a long-chain fatty acyl-CoA + AMP + diphosphate</text>
        <dbReference type="Rhea" id="RHEA:15421"/>
        <dbReference type="ChEBI" id="CHEBI:30616"/>
        <dbReference type="ChEBI" id="CHEBI:33019"/>
        <dbReference type="ChEBI" id="CHEBI:57287"/>
        <dbReference type="ChEBI" id="CHEBI:57560"/>
        <dbReference type="ChEBI" id="CHEBI:83139"/>
        <dbReference type="ChEBI" id="CHEBI:456215"/>
        <dbReference type="EC" id="6.2.1.3"/>
    </reaction>
</comment>
<dbReference type="InterPro" id="IPR045851">
    <property type="entry name" value="AMP-bd_C_sf"/>
</dbReference>
<dbReference type="Gene3D" id="3.40.50.12780">
    <property type="entry name" value="N-terminal domain of ligase-like"/>
    <property type="match status" value="1"/>
</dbReference>
<organism evidence="11 12">
    <name type="scientific">Mycobacterium gordonae</name>
    <dbReference type="NCBI Taxonomy" id="1778"/>
    <lineage>
        <taxon>Bacteria</taxon>
        <taxon>Bacillati</taxon>
        <taxon>Actinomycetota</taxon>
        <taxon>Actinomycetes</taxon>
        <taxon>Mycobacteriales</taxon>
        <taxon>Mycobacteriaceae</taxon>
        <taxon>Mycobacterium</taxon>
    </lineage>
</organism>
<accession>A0A1A6BIH5</accession>
<dbReference type="Proteomes" id="UP000093757">
    <property type="component" value="Unassembled WGS sequence"/>
</dbReference>
<dbReference type="Pfam" id="PF00501">
    <property type="entry name" value="AMP-binding"/>
    <property type="match status" value="1"/>
</dbReference>
<feature type="domain" description="AMP-dependent synthetase/ligase" evidence="9">
    <location>
        <begin position="17"/>
        <end position="366"/>
    </location>
</feature>
<evidence type="ECO:0000256" key="7">
    <source>
        <dbReference type="ARBA" id="ARBA00080667"/>
    </source>
</evidence>
<dbReference type="NCBIfam" id="NF004837">
    <property type="entry name" value="PRK06187.1"/>
    <property type="match status" value="1"/>
</dbReference>
<dbReference type="SUPFAM" id="SSF56801">
    <property type="entry name" value="Acetyl-CoA synthetase-like"/>
    <property type="match status" value="1"/>
</dbReference>
<dbReference type="GO" id="GO:0004467">
    <property type="term" value="F:long-chain fatty acid-CoA ligase activity"/>
    <property type="evidence" value="ECO:0007669"/>
    <property type="project" value="UniProtKB-EC"/>
</dbReference>
<dbReference type="PANTHER" id="PTHR43201">
    <property type="entry name" value="ACYL-COA SYNTHETASE"/>
    <property type="match status" value="1"/>
</dbReference>
<evidence type="ECO:0000256" key="8">
    <source>
        <dbReference type="ARBA" id="ARBA00083882"/>
    </source>
</evidence>
<evidence type="ECO:0000256" key="6">
    <source>
        <dbReference type="ARBA" id="ARBA00076959"/>
    </source>
</evidence>
<feature type="domain" description="AMP-binding enzyme C-terminal" evidence="10">
    <location>
        <begin position="417"/>
        <end position="492"/>
    </location>
</feature>
<evidence type="ECO:0000256" key="5">
    <source>
        <dbReference type="ARBA" id="ARBA00069710"/>
    </source>
</evidence>
<evidence type="ECO:0000313" key="11">
    <source>
        <dbReference type="EMBL" id="OBS02128.1"/>
    </source>
</evidence>
<evidence type="ECO:0000256" key="4">
    <source>
        <dbReference type="ARBA" id="ARBA00036813"/>
    </source>
</evidence>
<dbReference type="InterPro" id="IPR025110">
    <property type="entry name" value="AMP-bd_C"/>
</dbReference>
<evidence type="ECO:0000259" key="10">
    <source>
        <dbReference type="Pfam" id="PF13193"/>
    </source>
</evidence>
<dbReference type="GO" id="GO:0031956">
    <property type="term" value="F:medium-chain fatty acid-CoA ligase activity"/>
    <property type="evidence" value="ECO:0007669"/>
    <property type="project" value="TreeGrafter"/>
</dbReference>
<evidence type="ECO:0000256" key="2">
    <source>
        <dbReference type="ARBA" id="ARBA00022598"/>
    </source>
</evidence>
<dbReference type="AlphaFoldDB" id="A0A1A6BIH5"/>
<dbReference type="FunFam" id="3.30.300.30:FF:000008">
    <property type="entry name" value="2,3-dihydroxybenzoate-AMP ligase"/>
    <property type="match status" value="1"/>
</dbReference>